<proteinExistence type="predicted"/>
<dbReference type="AlphaFoldDB" id="A0AAD6QUL7"/>
<name>A0AAD6QUL7_9ROSI</name>
<dbReference type="Proteomes" id="UP001164929">
    <property type="component" value="Chromosome 5"/>
</dbReference>
<evidence type="ECO:0000313" key="1">
    <source>
        <dbReference type="EMBL" id="KAJ6996867.1"/>
    </source>
</evidence>
<sequence length="71" mass="7834">MNEVSLSLSMTPIINVWRRYTSLVSVSQPSSNWTSPFACCLTFFYLFKAGGSETGLHRTKSTHLAAAACRC</sequence>
<accession>A0AAD6QUL7</accession>
<comment type="caution">
    <text evidence="1">The sequence shown here is derived from an EMBL/GenBank/DDBJ whole genome shotgun (WGS) entry which is preliminary data.</text>
</comment>
<organism evidence="1 2">
    <name type="scientific">Populus alba x Populus x berolinensis</name>
    <dbReference type="NCBI Taxonomy" id="444605"/>
    <lineage>
        <taxon>Eukaryota</taxon>
        <taxon>Viridiplantae</taxon>
        <taxon>Streptophyta</taxon>
        <taxon>Embryophyta</taxon>
        <taxon>Tracheophyta</taxon>
        <taxon>Spermatophyta</taxon>
        <taxon>Magnoliopsida</taxon>
        <taxon>eudicotyledons</taxon>
        <taxon>Gunneridae</taxon>
        <taxon>Pentapetalae</taxon>
        <taxon>rosids</taxon>
        <taxon>fabids</taxon>
        <taxon>Malpighiales</taxon>
        <taxon>Salicaceae</taxon>
        <taxon>Saliceae</taxon>
        <taxon>Populus</taxon>
    </lineage>
</organism>
<dbReference type="EMBL" id="JAQIZT010000005">
    <property type="protein sequence ID" value="KAJ6996867.1"/>
    <property type="molecule type" value="Genomic_DNA"/>
</dbReference>
<reference evidence="1" key="1">
    <citation type="journal article" date="2023" name="Mol. Ecol. Resour.">
        <title>Chromosome-level genome assembly of a triploid poplar Populus alba 'Berolinensis'.</title>
        <authorList>
            <person name="Chen S."/>
            <person name="Yu Y."/>
            <person name="Wang X."/>
            <person name="Wang S."/>
            <person name="Zhang T."/>
            <person name="Zhou Y."/>
            <person name="He R."/>
            <person name="Meng N."/>
            <person name="Wang Y."/>
            <person name="Liu W."/>
            <person name="Liu Z."/>
            <person name="Liu J."/>
            <person name="Guo Q."/>
            <person name="Huang H."/>
            <person name="Sederoff R.R."/>
            <person name="Wang G."/>
            <person name="Qu G."/>
            <person name="Chen S."/>
        </authorList>
    </citation>
    <scope>NUCLEOTIDE SEQUENCE</scope>
    <source>
        <strain evidence="1">SC-2020</strain>
    </source>
</reference>
<gene>
    <name evidence="1" type="ORF">NC653_013451</name>
</gene>
<keyword evidence="2" id="KW-1185">Reference proteome</keyword>
<protein>
    <submittedName>
        <fullName evidence="1">Uncharacterized protein</fullName>
    </submittedName>
</protein>
<evidence type="ECO:0000313" key="2">
    <source>
        <dbReference type="Proteomes" id="UP001164929"/>
    </source>
</evidence>